<sequence>MQTSCKMLVPILKTEMAVEDEKSNTYQVKSNLPIEIESVIQYIEGDGETSYVTRLNSVLKILSNNNYKDSIVLKWISELRDNILFLNKKNEAIIFALLKMEWYNKDDNFVRLYQELILNLVTAHPAYLKPVLLFIISVFVKVGADKEVVTDEERKMWQHAHYLCRSITELIPLSQHMLYVALVEKFPYMSRPSCILLHYVENMLTVCSYLSNKRYLILECIIEKVIQIDVLCSKDTIEQFEMQKEEESLLMGEKLEDESNSEEKIDQMAFPLAHTLDIIMNCLFTFVKQECFFGESENLNWESTKKVYKEILTIFDKIILPTQGSCHVQYLLFYICGLKQELSIGFLDFLWKKVQNPNVAPVLRQISTFYIGSFLSRAKYVNISIVTGCFDLMCNWIHRYIEAHTSQDVEVHGTFHSVCQTVFYVFSFRNKELLEMKEGPKYLQGLNFDRIITCQLNPLRFCDLNVVQNFASIARNNQIAYAYPIIERNTRNLFYFHSNSKEHCAGAMIPTFFPFDPYLLKRSKHCIDPQYRIYNHASKDDMDPDEEEEMNVDTEMFSYSVSPGFRKTYVRAYRQLL</sequence>
<comment type="similarity">
    <text evidence="1">Belongs to the RRN3 family.</text>
</comment>
<evidence type="ECO:0000313" key="2">
    <source>
        <dbReference type="EMBL" id="GFY53037.1"/>
    </source>
</evidence>
<dbReference type="PANTHER" id="PTHR12790">
    <property type="entry name" value="TRANSCRIPTION INITIATION FACTOR IA RRN3"/>
    <property type="match status" value="1"/>
</dbReference>
<reference evidence="2" key="1">
    <citation type="submission" date="2020-08" db="EMBL/GenBank/DDBJ databases">
        <title>Multicomponent nature underlies the extraordinary mechanical properties of spider dragline silk.</title>
        <authorList>
            <person name="Kono N."/>
            <person name="Nakamura H."/>
            <person name="Mori M."/>
            <person name="Yoshida Y."/>
            <person name="Ohtoshi R."/>
            <person name="Malay A.D."/>
            <person name="Moran D.A.P."/>
            <person name="Tomita M."/>
            <person name="Numata K."/>
            <person name="Arakawa K."/>
        </authorList>
    </citation>
    <scope>NUCLEOTIDE SEQUENCE</scope>
</reference>
<comment type="caution">
    <text evidence="2">The sequence shown here is derived from an EMBL/GenBank/DDBJ whole genome shotgun (WGS) entry which is preliminary data.</text>
</comment>
<dbReference type="GO" id="GO:0001181">
    <property type="term" value="F:RNA polymerase I general transcription initiation factor activity"/>
    <property type="evidence" value="ECO:0007669"/>
    <property type="project" value="InterPro"/>
</dbReference>
<dbReference type="Proteomes" id="UP000886998">
    <property type="component" value="Unassembled WGS sequence"/>
</dbReference>
<dbReference type="GO" id="GO:0003743">
    <property type="term" value="F:translation initiation factor activity"/>
    <property type="evidence" value="ECO:0007669"/>
    <property type="project" value="UniProtKB-KW"/>
</dbReference>
<dbReference type="AlphaFoldDB" id="A0A8X6XI08"/>
<evidence type="ECO:0000313" key="3">
    <source>
        <dbReference type="Proteomes" id="UP000886998"/>
    </source>
</evidence>
<dbReference type="GO" id="GO:0005634">
    <property type="term" value="C:nucleus"/>
    <property type="evidence" value="ECO:0007669"/>
    <property type="project" value="TreeGrafter"/>
</dbReference>
<organism evidence="2 3">
    <name type="scientific">Trichonephila inaurata madagascariensis</name>
    <dbReference type="NCBI Taxonomy" id="2747483"/>
    <lineage>
        <taxon>Eukaryota</taxon>
        <taxon>Metazoa</taxon>
        <taxon>Ecdysozoa</taxon>
        <taxon>Arthropoda</taxon>
        <taxon>Chelicerata</taxon>
        <taxon>Arachnida</taxon>
        <taxon>Araneae</taxon>
        <taxon>Araneomorphae</taxon>
        <taxon>Entelegynae</taxon>
        <taxon>Araneoidea</taxon>
        <taxon>Nephilidae</taxon>
        <taxon>Trichonephila</taxon>
        <taxon>Trichonephila inaurata</taxon>
    </lineage>
</organism>
<keyword evidence="2" id="KW-0396">Initiation factor</keyword>
<dbReference type="EMBL" id="BMAV01009034">
    <property type="protein sequence ID" value="GFY53037.1"/>
    <property type="molecule type" value="Genomic_DNA"/>
</dbReference>
<dbReference type="Pfam" id="PF05327">
    <property type="entry name" value="RRN3"/>
    <property type="match status" value="1"/>
</dbReference>
<keyword evidence="2" id="KW-0648">Protein biosynthesis</keyword>
<dbReference type="InterPro" id="IPR007991">
    <property type="entry name" value="RNA_pol_I_trans_ini_fac_RRN3"/>
</dbReference>
<dbReference type="OrthoDB" id="26970at2759"/>
<name>A0A8X6XI08_9ARAC</name>
<evidence type="ECO:0000256" key="1">
    <source>
        <dbReference type="ARBA" id="ARBA00010098"/>
    </source>
</evidence>
<dbReference type="GO" id="GO:0006361">
    <property type="term" value="P:transcription initiation at RNA polymerase I promoter"/>
    <property type="evidence" value="ECO:0007669"/>
    <property type="project" value="InterPro"/>
</dbReference>
<protein>
    <submittedName>
        <fullName evidence="2">RNA polymerase I-specific transcription initiation factor RRN3</fullName>
    </submittedName>
</protein>
<proteinExistence type="inferred from homology"/>
<dbReference type="PANTHER" id="PTHR12790:SF0">
    <property type="entry name" value="RNA POLYMERASE I-SPECIFIC TRANSCRIPTION INITIATION FACTOR RRN3-RELATED"/>
    <property type="match status" value="1"/>
</dbReference>
<dbReference type="GO" id="GO:0001042">
    <property type="term" value="F:RNA polymerase I core binding"/>
    <property type="evidence" value="ECO:0007669"/>
    <property type="project" value="TreeGrafter"/>
</dbReference>
<accession>A0A8X6XI08</accession>
<keyword evidence="3" id="KW-1185">Reference proteome</keyword>
<gene>
    <name evidence="2" type="primary">RRN3</name>
    <name evidence="2" type="ORF">TNIN_286251</name>
</gene>